<sequence length="300" mass="34400">MENKYVEFAKLVALFLAVVLPVPVIGYIIHTPASITISYLSFVIIGLVFPFFWYMAQKKGFGQEYRAYRSVVYVVLWIACLPLLTAVLWYYLPQMELAWRHVGYWLVIPAVLLMTVYLAIITALDHYAVSVYARLMEAHREFLRIWMACTFLIGSIPGMAILSFFGLYALGGGGIDPVSGAYILMSLMWYVLYIKIFIAMLVMGVYLFFALNGSKPYRATQVIFTASIWLILMFIPFVISIRMPWEGNWRAYLDPAYFSMFPFISDMWVLAIALWSGQKITQWIFSAKDGDKSISGQDKK</sequence>
<feature type="transmembrane region" description="Helical" evidence="1">
    <location>
        <begin position="190"/>
        <end position="211"/>
    </location>
</feature>
<protein>
    <submittedName>
        <fullName evidence="2">Uncharacterized protein</fullName>
    </submittedName>
</protein>
<feature type="transmembrane region" description="Helical" evidence="1">
    <location>
        <begin position="104"/>
        <end position="124"/>
    </location>
</feature>
<organism evidence="2 3">
    <name type="scientific">Allisonella histaminiformans</name>
    <dbReference type="NCBI Taxonomy" id="209880"/>
    <lineage>
        <taxon>Bacteria</taxon>
        <taxon>Bacillati</taxon>
        <taxon>Bacillota</taxon>
        <taxon>Negativicutes</taxon>
        <taxon>Veillonellales</taxon>
        <taxon>Veillonellaceae</taxon>
        <taxon>Allisonella</taxon>
    </lineage>
</organism>
<dbReference type="AlphaFoldDB" id="A0A1G5UW54"/>
<feature type="transmembrane region" description="Helical" evidence="1">
    <location>
        <begin position="145"/>
        <end position="170"/>
    </location>
</feature>
<keyword evidence="1" id="KW-0812">Transmembrane</keyword>
<reference evidence="2 3" key="1">
    <citation type="submission" date="2016-10" db="EMBL/GenBank/DDBJ databases">
        <authorList>
            <person name="de Groot N.N."/>
        </authorList>
    </citation>
    <scope>NUCLEOTIDE SEQUENCE [LARGE SCALE GENOMIC DNA]</scope>
    <source>
        <strain evidence="2 3">DSM 15230</strain>
    </source>
</reference>
<keyword evidence="1" id="KW-0472">Membrane</keyword>
<dbReference type="STRING" id="209880.SAMN02910343_00002"/>
<feature type="transmembrane region" description="Helical" evidence="1">
    <location>
        <begin position="223"/>
        <end position="245"/>
    </location>
</feature>
<dbReference type="OrthoDB" id="1634084at2"/>
<evidence type="ECO:0000313" key="3">
    <source>
        <dbReference type="Proteomes" id="UP000199689"/>
    </source>
</evidence>
<dbReference type="GeneID" id="87755058"/>
<feature type="transmembrane region" description="Helical" evidence="1">
    <location>
        <begin position="68"/>
        <end position="92"/>
    </location>
</feature>
<feature type="transmembrane region" description="Helical" evidence="1">
    <location>
        <begin position="12"/>
        <end position="30"/>
    </location>
</feature>
<keyword evidence="1" id="KW-1133">Transmembrane helix</keyword>
<dbReference type="RefSeq" id="WP_091362540.1">
    <property type="nucleotide sequence ID" value="NZ_FMXA01000003.1"/>
</dbReference>
<feature type="transmembrane region" description="Helical" evidence="1">
    <location>
        <begin position="257"/>
        <end position="275"/>
    </location>
</feature>
<feature type="transmembrane region" description="Helical" evidence="1">
    <location>
        <begin position="36"/>
        <end position="56"/>
    </location>
</feature>
<dbReference type="Proteomes" id="UP000199689">
    <property type="component" value="Unassembled WGS sequence"/>
</dbReference>
<proteinExistence type="predicted"/>
<dbReference type="EMBL" id="FMXA01000003">
    <property type="protein sequence ID" value="SDA37015.1"/>
    <property type="molecule type" value="Genomic_DNA"/>
</dbReference>
<evidence type="ECO:0000256" key="1">
    <source>
        <dbReference type="SAM" id="Phobius"/>
    </source>
</evidence>
<name>A0A1G5UW54_9FIRM</name>
<evidence type="ECO:0000313" key="2">
    <source>
        <dbReference type="EMBL" id="SDA37015.1"/>
    </source>
</evidence>
<keyword evidence="3" id="KW-1185">Reference proteome</keyword>
<accession>A0A1G5UW54</accession>
<gene>
    <name evidence="2" type="ORF">SAMN02910343_00002</name>
</gene>